<dbReference type="AlphaFoldDB" id="A0A5N6PNI0"/>
<sequence length="144" mass="15908">MSEINNAFTGFTAPNMGIETLTGANYSAWKDLLMLTLGITEFDYALREPAPPALTDKSTAEAKQLYEKWEKANRMALMFIKNSISPIIKGAIPDLANAKTYLSHPQIPTLGVSPRGCDVARITAHGHIERLYMSYTVTQICKIT</sequence>
<dbReference type="Proteomes" id="UP000326396">
    <property type="component" value="Linkage Group LG11"/>
</dbReference>
<organism evidence="1 2">
    <name type="scientific">Mikania micrantha</name>
    <name type="common">bitter vine</name>
    <dbReference type="NCBI Taxonomy" id="192012"/>
    <lineage>
        <taxon>Eukaryota</taxon>
        <taxon>Viridiplantae</taxon>
        <taxon>Streptophyta</taxon>
        <taxon>Embryophyta</taxon>
        <taxon>Tracheophyta</taxon>
        <taxon>Spermatophyta</taxon>
        <taxon>Magnoliopsida</taxon>
        <taxon>eudicotyledons</taxon>
        <taxon>Gunneridae</taxon>
        <taxon>Pentapetalae</taxon>
        <taxon>asterids</taxon>
        <taxon>campanulids</taxon>
        <taxon>Asterales</taxon>
        <taxon>Asteraceae</taxon>
        <taxon>Asteroideae</taxon>
        <taxon>Heliantheae alliance</taxon>
        <taxon>Eupatorieae</taxon>
        <taxon>Mikania</taxon>
    </lineage>
</organism>
<evidence type="ECO:0000313" key="1">
    <source>
        <dbReference type="EMBL" id="KAD6795126.1"/>
    </source>
</evidence>
<dbReference type="OrthoDB" id="1929566at2759"/>
<name>A0A5N6PNI0_9ASTR</name>
<evidence type="ECO:0000313" key="2">
    <source>
        <dbReference type="Proteomes" id="UP000326396"/>
    </source>
</evidence>
<reference evidence="1 2" key="1">
    <citation type="submission" date="2019-05" db="EMBL/GenBank/DDBJ databases">
        <title>Mikania micrantha, genome provides insights into the molecular mechanism of rapid growth.</title>
        <authorList>
            <person name="Liu B."/>
        </authorList>
    </citation>
    <scope>NUCLEOTIDE SEQUENCE [LARGE SCALE GENOMIC DNA]</scope>
    <source>
        <strain evidence="1">NLD-2019</strain>
        <tissue evidence="1">Leaf</tissue>
    </source>
</reference>
<comment type="caution">
    <text evidence="1">The sequence shown here is derived from an EMBL/GenBank/DDBJ whole genome shotgun (WGS) entry which is preliminary data.</text>
</comment>
<gene>
    <name evidence="1" type="ORF">E3N88_06022</name>
</gene>
<protein>
    <recommendedName>
        <fullName evidence="3">Retrotransposon Copia-like N-terminal domain-containing protein</fullName>
    </recommendedName>
</protein>
<proteinExistence type="predicted"/>
<keyword evidence="2" id="KW-1185">Reference proteome</keyword>
<dbReference type="EMBL" id="SZYD01000003">
    <property type="protein sequence ID" value="KAD6795126.1"/>
    <property type="molecule type" value="Genomic_DNA"/>
</dbReference>
<accession>A0A5N6PNI0</accession>
<evidence type="ECO:0008006" key="3">
    <source>
        <dbReference type="Google" id="ProtNLM"/>
    </source>
</evidence>